<dbReference type="EMBL" id="AXUT01000233">
    <property type="protein sequence ID" value="ESU78587.1"/>
    <property type="molecule type" value="Genomic_DNA"/>
</dbReference>
<sequence length="43" mass="5244">MKFTDLKIETQASHQRFFYQGRLFRQHDEFTCLTYFPSPLAML</sequence>
<evidence type="ECO:0000313" key="1">
    <source>
        <dbReference type="EMBL" id="ESU78587.1"/>
    </source>
</evidence>
<accession>A0A090NEV7</accession>
<comment type="caution">
    <text evidence="1">The sequence shown here is derived from an EMBL/GenBank/DDBJ whole genome shotgun (WGS) entry which is preliminary data.</text>
</comment>
<protein>
    <submittedName>
        <fullName evidence="1">Uncharacterized protein</fullName>
    </submittedName>
</protein>
<proteinExistence type="predicted"/>
<dbReference type="PATRIC" id="fig|1401327.3.peg.2568"/>
<dbReference type="Proteomes" id="UP000017944">
    <property type="component" value="Unassembled WGS sequence"/>
</dbReference>
<organism evidence="1 2">
    <name type="scientific">Shigella dysenteriae WRSd3</name>
    <dbReference type="NCBI Taxonomy" id="1401327"/>
    <lineage>
        <taxon>Bacteria</taxon>
        <taxon>Pseudomonadati</taxon>
        <taxon>Pseudomonadota</taxon>
        <taxon>Gammaproteobacteria</taxon>
        <taxon>Enterobacterales</taxon>
        <taxon>Enterobacteriaceae</taxon>
        <taxon>Shigella</taxon>
    </lineage>
</organism>
<gene>
    <name evidence="1" type="ORF">WRSd3_02765</name>
</gene>
<evidence type="ECO:0000313" key="2">
    <source>
        <dbReference type="Proteomes" id="UP000017944"/>
    </source>
</evidence>
<reference evidence="1 2" key="1">
    <citation type="submission" date="2013-10" db="EMBL/GenBank/DDBJ databases">
        <title>Draft genomes and the virulence plasmids of Sd1617 vaccine constructs: WRSd3 and WRSd5.</title>
        <authorList>
            <person name="Aksomboon Vongsawan A."/>
            <person name="Venkatesan M.M."/>
            <person name="Vaisvil B."/>
            <person name="Emel G."/>
            <person name="Kepatral V."/>
            <person name="Sethabutr O."/>
            <person name="Serichantalergs O."/>
            <person name="Mason C."/>
        </authorList>
    </citation>
    <scope>NUCLEOTIDE SEQUENCE [LARGE SCALE GENOMIC DNA]</scope>
    <source>
        <strain evidence="1 2">WRSd3</strain>
    </source>
</reference>
<dbReference type="AlphaFoldDB" id="A0A090NEV7"/>
<name>A0A090NEV7_SHIDY</name>